<protein>
    <submittedName>
        <fullName evidence="2">Uncharacterized protein</fullName>
    </submittedName>
</protein>
<evidence type="ECO:0000313" key="2">
    <source>
        <dbReference type="EMBL" id="KAA1073426.1"/>
    </source>
</evidence>
<name>A0A5B0MAY6_PUCGR</name>
<sequence length="126" mass="13959">MKTFDTRLIEVGWTLPADSIGHLVMDEFPASMDNIADVITHTGKEITLDNVLDHLRLHAHNIESRAVGSGTKNDPITLFTDSSKKCQKNAHNTLAPHSESNCWMLHPELRPAKGSNNKTESTNSKN</sequence>
<dbReference type="OrthoDB" id="2500779at2759"/>
<proteinExistence type="predicted"/>
<dbReference type="AlphaFoldDB" id="A0A5B0MAY6"/>
<accession>A0A5B0MAY6</accession>
<feature type="region of interest" description="Disordered" evidence="1">
    <location>
        <begin position="105"/>
        <end position="126"/>
    </location>
</feature>
<gene>
    <name evidence="2" type="ORF">PGT21_011794</name>
</gene>
<reference evidence="2 3" key="1">
    <citation type="submission" date="2019-05" db="EMBL/GenBank/DDBJ databases">
        <title>Emergence of the Ug99 lineage of the wheat stem rust pathogen through somatic hybridization.</title>
        <authorList>
            <person name="Li F."/>
            <person name="Upadhyaya N.M."/>
            <person name="Sperschneider J."/>
            <person name="Matny O."/>
            <person name="Nguyen-Phuc H."/>
            <person name="Mago R."/>
            <person name="Raley C."/>
            <person name="Miller M.E."/>
            <person name="Silverstein K.A.T."/>
            <person name="Henningsen E."/>
            <person name="Hirsch C.D."/>
            <person name="Visser B."/>
            <person name="Pretorius Z.A."/>
            <person name="Steffenson B.J."/>
            <person name="Schwessinger B."/>
            <person name="Dodds P.N."/>
            <person name="Figueroa M."/>
        </authorList>
    </citation>
    <scope>NUCLEOTIDE SEQUENCE [LARGE SCALE GENOMIC DNA]</scope>
    <source>
        <strain evidence="2">21-0</strain>
    </source>
</reference>
<keyword evidence="3" id="KW-1185">Reference proteome</keyword>
<evidence type="ECO:0000256" key="1">
    <source>
        <dbReference type="SAM" id="MobiDB-lite"/>
    </source>
</evidence>
<feature type="compositionally biased region" description="Low complexity" evidence="1">
    <location>
        <begin position="115"/>
        <end position="126"/>
    </location>
</feature>
<comment type="caution">
    <text evidence="2">The sequence shown here is derived from an EMBL/GenBank/DDBJ whole genome shotgun (WGS) entry which is preliminary data.</text>
</comment>
<organism evidence="2 3">
    <name type="scientific">Puccinia graminis f. sp. tritici</name>
    <dbReference type="NCBI Taxonomy" id="56615"/>
    <lineage>
        <taxon>Eukaryota</taxon>
        <taxon>Fungi</taxon>
        <taxon>Dikarya</taxon>
        <taxon>Basidiomycota</taxon>
        <taxon>Pucciniomycotina</taxon>
        <taxon>Pucciniomycetes</taxon>
        <taxon>Pucciniales</taxon>
        <taxon>Pucciniaceae</taxon>
        <taxon>Puccinia</taxon>
    </lineage>
</organism>
<dbReference type="Proteomes" id="UP000324748">
    <property type="component" value="Unassembled WGS sequence"/>
</dbReference>
<dbReference type="EMBL" id="VSWC01000158">
    <property type="protein sequence ID" value="KAA1073426.1"/>
    <property type="molecule type" value="Genomic_DNA"/>
</dbReference>
<evidence type="ECO:0000313" key="3">
    <source>
        <dbReference type="Proteomes" id="UP000324748"/>
    </source>
</evidence>